<feature type="domain" description="HMG box" evidence="6">
    <location>
        <begin position="53"/>
        <end position="133"/>
    </location>
</feature>
<keyword evidence="8" id="KW-1185">Reference proteome</keyword>
<comment type="subcellular location">
    <subcellularLocation>
        <location evidence="1">Nucleus</location>
    </subcellularLocation>
</comment>
<evidence type="ECO:0000256" key="5">
    <source>
        <dbReference type="SAM" id="MobiDB-lite"/>
    </source>
</evidence>
<dbReference type="PANTHER" id="PTHR48112:SF32">
    <property type="entry name" value="HIGH MOBILITY GROUP PROTEIN B3"/>
    <property type="match status" value="1"/>
</dbReference>
<evidence type="ECO:0000256" key="3">
    <source>
        <dbReference type="ARBA" id="ARBA00023242"/>
    </source>
</evidence>
<dbReference type="Pfam" id="PF00505">
    <property type="entry name" value="HMG_box"/>
    <property type="match status" value="3"/>
</dbReference>
<dbReference type="Gene3D" id="1.10.30.10">
    <property type="entry name" value="High mobility group box domain"/>
    <property type="match status" value="3"/>
</dbReference>
<feature type="region of interest" description="Disordered" evidence="5">
    <location>
        <begin position="1"/>
        <end position="28"/>
    </location>
</feature>
<keyword evidence="3 4" id="KW-0539">Nucleus</keyword>
<keyword evidence="2 4" id="KW-0238">DNA-binding</keyword>
<feature type="DNA-binding region" description="HMG box" evidence="4">
    <location>
        <begin position="336"/>
        <end position="405"/>
    </location>
</feature>
<comment type="caution">
    <text evidence="7">The sequence shown here is derived from an EMBL/GenBank/DDBJ whole genome shotgun (WGS) entry which is preliminary data.</text>
</comment>
<evidence type="ECO:0000256" key="1">
    <source>
        <dbReference type="ARBA" id="ARBA00004123"/>
    </source>
</evidence>
<dbReference type="OrthoDB" id="1919336at2759"/>
<dbReference type="InterPro" id="IPR050342">
    <property type="entry name" value="HMGB"/>
</dbReference>
<dbReference type="PANTHER" id="PTHR48112">
    <property type="entry name" value="HIGH MOBILITY GROUP PROTEIN DSP1"/>
    <property type="match status" value="1"/>
</dbReference>
<feature type="DNA-binding region" description="HMG box" evidence="4">
    <location>
        <begin position="53"/>
        <end position="133"/>
    </location>
</feature>
<dbReference type="InterPro" id="IPR009071">
    <property type="entry name" value="HMG_box_dom"/>
</dbReference>
<accession>A0A9N8HC28</accession>
<evidence type="ECO:0000313" key="8">
    <source>
        <dbReference type="Proteomes" id="UP001153069"/>
    </source>
</evidence>
<evidence type="ECO:0000256" key="4">
    <source>
        <dbReference type="PROSITE-ProRule" id="PRU00267"/>
    </source>
</evidence>
<feature type="domain" description="HMG box" evidence="6">
    <location>
        <begin position="336"/>
        <end position="405"/>
    </location>
</feature>
<feature type="DNA-binding region" description="HMG box" evidence="4">
    <location>
        <begin position="191"/>
        <end position="264"/>
    </location>
</feature>
<dbReference type="EMBL" id="CAICTM010000301">
    <property type="protein sequence ID" value="CAB9507342.1"/>
    <property type="molecule type" value="Genomic_DNA"/>
</dbReference>
<dbReference type="GO" id="GO:0005634">
    <property type="term" value="C:nucleus"/>
    <property type="evidence" value="ECO:0007669"/>
    <property type="project" value="UniProtKB-SubCell"/>
</dbReference>
<feature type="domain" description="HMG box" evidence="6">
    <location>
        <begin position="191"/>
        <end position="264"/>
    </location>
</feature>
<organism evidence="7 8">
    <name type="scientific">Seminavis robusta</name>
    <dbReference type="NCBI Taxonomy" id="568900"/>
    <lineage>
        <taxon>Eukaryota</taxon>
        <taxon>Sar</taxon>
        <taxon>Stramenopiles</taxon>
        <taxon>Ochrophyta</taxon>
        <taxon>Bacillariophyta</taxon>
        <taxon>Bacillariophyceae</taxon>
        <taxon>Bacillariophycidae</taxon>
        <taxon>Naviculales</taxon>
        <taxon>Naviculaceae</taxon>
        <taxon>Seminavis</taxon>
    </lineage>
</organism>
<evidence type="ECO:0000256" key="2">
    <source>
        <dbReference type="ARBA" id="ARBA00023125"/>
    </source>
</evidence>
<sequence>MTRASLKTLDANAKRDPPPTTPGTKMRKLETENEELRDNIHDLVKVLGKIDFVKTSDSASVAPSEKKEKKKKCTVVPAKTAYKFYCDTLPAKQKESANLQQLWKETAPEIREPYVKLAQADKARYQSEMEAYNKETMALEMYYDKKKQEQAMAFYEAHLEAQALLEKTQDDGTVKGKGKGKAKKEKDPDAPKRAMSSYMYFAQDMRTKVAEENPDAKVTEISKILGEMWGKLDKTKSGKNGAKKYEDMAAEDRDRYNKEKEVYDVKVADRKQAEQEACAARLVQDKKEALELLESQSVQVPHIGGDLTGMDTVSVISDLSASKAPATKKKKDPNAPKRALTAYNYFVSENRESIKAKMPASSTNAEVFAEVGKQWKVLTDRKKQKYNKMAAKDQERYAKEMKTYTPSN</sequence>
<gene>
    <name evidence="7" type="ORF">SEMRO_302_G112170.1</name>
</gene>
<evidence type="ECO:0000313" key="7">
    <source>
        <dbReference type="EMBL" id="CAB9507342.1"/>
    </source>
</evidence>
<proteinExistence type="predicted"/>
<dbReference type="SMART" id="SM00398">
    <property type="entry name" value="HMG"/>
    <property type="match status" value="3"/>
</dbReference>
<dbReference type="GO" id="GO:0003677">
    <property type="term" value="F:DNA binding"/>
    <property type="evidence" value="ECO:0007669"/>
    <property type="project" value="UniProtKB-UniRule"/>
</dbReference>
<dbReference type="InterPro" id="IPR036910">
    <property type="entry name" value="HMG_box_dom_sf"/>
</dbReference>
<dbReference type="SUPFAM" id="SSF47095">
    <property type="entry name" value="HMG-box"/>
    <property type="match status" value="3"/>
</dbReference>
<evidence type="ECO:0000259" key="6">
    <source>
        <dbReference type="PROSITE" id="PS50118"/>
    </source>
</evidence>
<dbReference type="AlphaFoldDB" id="A0A9N8HC28"/>
<protein>
    <submittedName>
        <fullName evidence="7">Group protein B3</fullName>
    </submittedName>
</protein>
<feature type="region of interest" description="Disordered" evidence="5">
    <location>
        <begin position="170"/>
        <end position="193"/>
    </location>
</feature>
<dbReference type="PROSITE" id="PS50118">
    <property type="entry name" value="HMG_BOX_2"/>
    <property type="match status" value="3"/>
</dbReference>
<name>A0A9N8HC28_9STRA</name>
<reference evidence="7" key="1">
    <citation type="submission" date="2020-06" db="EMBL/GenBank/DDBJ databases">
        <authorList>
            <consortium name="Plant Systems Biology data submission"/>
        </authorList>
    </citation>
    <scope>NUCLEOTIDE SEQUENCE</scope>
    <source>
        <strain evidence="7">D6</strain>
    </source>
</reference>
<dbReference type="Proteomes" id="UP001153069">
    <property type="component" value="Unassembled WGS sequence"/>
</dbReference>